<reference evidence="12 13" key="1">
    <citation type="submission" date="2018-08" db="EMBL/GenBank/DDBJ databases">
        <title>A genome reference for cultivated species of the human gut microbiota.</title>
        <authorList>
            <person name="Zou Y."/>
            <person name="Xue W."/>
            <person name="Luo G."/>
        </authorList>
    </citation>
    <scope>NUCLEOTIDE SEQUENCE [LARGE SCALE GENOMIC DNA]</scope>
    <source>
        <strain evidence="12 13">AF28-26</strain>
    </source>
</reference>
<keyword evidence="7" id="KW-0067">ATP-binding</keyword>
<dbReference type="Pfam" id="PF03727">
    <property type="entry name" value="Hexokinase_2"/>
    <property type="match status" value="1"/>
</dbReference>
<dbReference type="GO" id="GO:0004340">
    <property type="term" value="F:glucokinase activity"/>
    <property type="evidence" value="ECO:0007669"/>
    <property type="project" value="TreeGrafter"/>
</dbReference>
<dbReference type="PANTHER" id="PTHR19443:SF16">
    <property type="entry name" value="HEXOKINASE TYPE 1-RELATED"/>
    <property type="match status" value="1"/>
</dbReference>
<keyword evidence="6 12" id="KW-0418">Kinase</keyword>
<comment type="similarity">
    <text evidence="3">Belongs to the hexokinase family.</text>
</comment>
<name>A0A412AXA1_9FIRM</name>
<comment type="pathway">
    <text evidence="1">Carbohydrate degradation.</text>
</comment>
<dbReference type="PANTHER" id="PTHR19443">
    <property type="entry name" value="HEXOKINASE"/>
    <property type="match status" value="1"/>
</dbReference>
<dbReference type="CDD" id="cd24000">
    <property type="entry name" value="ASKHA_NBD_HK"/>
    <property type="match status" value="1"/>
</dbReference>
<dbReference type="GO" id="GO:0005524">
    <property type="term" value="F:ATP binding"/>
    <property type="evidence" value="ECO:0007669"/>
    <property type="project" value="UniProtKB-KW"/>
</dbReference>
<evidence type="ECO:0000313" key="13">
    <source>
        <dbReference type="Proteomes" id="UP000284751"/>
    </source>
</evidence>
<organism evidence="12 13">
    <name type="scientific">[Clostridium] leptum</name>
    <dbReference type="NCBI Taxonomy" id="1535"/>
    <lineage>
        <taxon>Bacteria</taxon>
        <taxon>Bacillati</taxon>
        <taxon>Bacillota</taxon>
        <taxon>Clostridia</taxon>
        <taxon>Eubacteriales</taxon>
        <taxon>Oscillospiraceae</taxon>
        <taxon>Oscillospiraceae incertae sedis</taxon>
    </lineage>
</organism>
<keyword evidence="5" id="KW-0547">Nucleotide-binding</keyword>
<dbReference type="GO" id="GO:0001678">
    <property type="term" value="P:intracellular glucose homeostasis"/>
    <property type="evidence" value="ECO:0007669"/>
    <property type="project" value="InterPro"/>
</dbReference>
<dbReference type="UniPathway" id="UPA00109">
    <property type="reaction ID" value="UER00180"/>
</dbReference>
<accession>A0A412AXA1</accession>
<evidence type="ECO:0000256" key="7">
    <source>
        <dbReference type="ARBA" id="ARBA00022840"/>
    </source>
</evidence>
<feature type="domain" description="Hexokinase C-terminal" evidence="11">
    <location>
        <begin position="208"/>
        <end position="433"/>
    </location>
</feature>
<evidence type="ECO:0000256" key="5">
    <source>
        <dbReference type="ARBA" id="ARBA00022741"/>
    </source>
</evidence>
<dbReference type="GO" id="GO:0008865">
    <property type="term" value="F:fructokinase activity"/>
    <property type="evidence" value="ECO:0007669"/>
    <property type="project" value="TreeGrafter"/>
</dbReference>
<dbReference type="Proteomes" id="UP000284751">
    <property type="component" value="Unassembled WGS sequence"/>
</dbReference>
<dbReference type="EMBL" id="QRTC01000023">
    <property type="protein sequence ID" value="RGQ40898.1"/>
    <property type="molecule type" value="Genomic_DNA"/>
</dbReference>
<evidence type="ECO:0000256" key="9">
    <source>
        <dbReference type="ARBA" id="ARBA00047905"/>
    </source>
</evidence>
<keyword evidence="4" id="KW-0808">Transferase</keyword>
<dbReference type="InterPro" id="IPR022672">
    <property type="entry name" value="Hexokinase_N"/>
</dbReference>
<dbReference type="GO" id="GO:0006096">
    <property type="term" value="P:glycolytic process"/>
    <property type="evidence" value="ECO:0007669"/>
    <property type="project" value="UniProtKB-UniPathway"/>
</dbReference>
<evidence type="ECO:0000313" key="12">
    <source>
        <dbReference type="EMBL" id="RGQ40898.1"/>
    </source>
</evidence>
<evidence type="ECO:0000259" key="11">
    <source>
        <dbReference type="Pfam" id="PF03727"/>
    </source>
</evidence>
<keyword evidence="8" id="KW-0324">Glycolysis</keyword>
<evidence type="ECO:0000256" key="8">
    <source>
        <dbReference type="ARBA" id="ARBA00023152"/>
    </source>
</evidence>
<sequence>MTTIQEKASKFLAAHGMAAEAVDLRENADVFIGEMERGLKGAESSLFMIPTYISIDKQIPAGERIIVVDAGGTNFRVATVVFDEKGNASIDDFNNYPMPGTQGEITIEEFFDTAAKYLEPVIDKSDKIGFCFSYPTEIYPNRDGRLIRFVKEVKVKGSEGAFIGKGLLEAVKARGHQEKKSIVLVNDAVTTLIGGKAACPDRQFDSYIGFIWGTGTNTCYMEQTRKITKLGSAADIDGTMLINVESGGYAKAPRGDLDASFDATTVNPGGYMFEKMISGAYQGGMVHTVLAQAAKEGLFTAETGKRIAALESLSSKEIDDFLFRPYGENALAHCCGGVEEDCQTLYYLIDGLMERAARFVAFNLAAVMLKTGKGANPCRPVCVTMDGSTYYKSKLCRDKLSAYIKSFLNEELGLYCEFIKAENPNLIGAAIAGLLNA</sequence>
<dbReference type="GO" id="GO:0005536">
    <property type="term" value="F:D-glucose binding"/>
    <property type="evidence" value="ECO:0007669"/>
    <property type="project" value="InterPro"/>
</dbReference>
<dbReference type="Pfam" id="PF00349">
    <property type="entry name" value="Hexokinase_1"/>
    <property type="match status" value="1"/>
</dbReference>
<dbReference type="InterPro" id="IPR022673">
    <property type="entry name" value="Hexokinase_C"/>
</dbReference>
<comment type="caution">
    <text evidence="12">The sequence shown here is derived from an EMBL/GenBank/DDBJ whole genome shotgun (WGS) entry which is preliminary data.</text>
</comment>
<dbReference type="PROSITE" id="PS51748">
    <property type="entry name" value="HEXOKINASE_2"/>
    <property type="match status" value="1"/>
</dbReference>
<feature type="domain" description="Hexokinase N-terminal" evidence="10">
    <location>
        <begin position="17"/>
        <end position="195"/>
    </location>
</feature>
<dbReference type="SUPFAM" id="SSF53067">
    <property type="entry name" value="Actin-like ATPase domain"/>
    <property type="match status" value="2"/>
</dbReference>
<evidence type="ECO:0000259" key="10">
    <source>
        <dbReference type="Pfam" id="PF00349"/>
    </source>
</evidence>
<protein>
    <submittedName>
        <fullName evidence="12">Hexokinase</fullName>
    </submittedName>
</protein>
<evidence type="ECO:0000256" key="3">
    <source>
        <dbReference type="ARBA" id="ARBA00009225"/>
    </source>
</evidence>
<evidence type="ECO:0000256" key="2">
    <source>
        <dbReference type="ARBA" id="ARBA00005007"/>
    </source>
</evidence>
<gene>
    <name evidence="12" type="ORF">DWY99_07135</name>
</gene>
<evidence type="ECO:0000256" key="1">
    <source>
        <dbReference type="ARBA" id="ARBA00004921"/>
    </source>
</evidence>
<evidence type="ECO:0000256" key="6">
    <source>
        <dbReference type="ARBA" id="ARBA00022777"/>
    </source>
</evidence>
<dbReference type="AlphaFoldDB" id="A0A412AXA1"/>
<dbReference type="GO" id="GO:0006006">
    <property type="term" value="P:glucose metabolic process"/>
    <property type="evidence" value="ECO:0007669"/>
    <property type="project" value="TreeGrafter"/>
</dbReference>
<dbReference type="PRINTS" id="PR00475">
    <property type="entry name" value="HEXOKINASE"/>
</dbReference>
<evidence type="ECO:0000256" key="4">
    <source>
        <dbReference type="ARBA" id="ARBA00022679"/>
    </source>
</evidence>
<dbReference type="InterPro" id="IPR001312">
    <property type="entry name" value="Hexokinase"/>
</dbReference>
<comment type="catalytic activity">
    <reaction evidence="9">
        <text>D-fructose + ATP = D-fructose 6-phosphate + ADP + H(+)</text>
        <dbReference type="Rhea" id="RHEA:16125"/>
        <dbReference type="ChEBI" id="CHEBI:15378"/>
        <dbReference type="ChEBI" id="CHEBI:30616"/>
        <dbReference type="ChEBI" id="CHEBI:37721"/>
        <dbReference type="ChEBI" id="CHEBI:61527"/>
        <dbReference type="ChEBI" id="CHEBI:456216"/>
        <dbReference type="EC" id="2.7.1.1"/>
    </reaction>
    <physiologicalReaction direction="left-to-right" evidence="9">
        <dbReference type="Rhea" id="RHEA:16126"/>
    </physiologicalReaction>
</comment>
<dbReference type="Gene3D" id="3.40.367.20">
    <property type="match status" value="1"/>
</dbReference>
<dbReference type="Gene3D" id="3.30.420.40">
    <property type="match status" value="1"/>
</dbReference>
<proteinExistence type="inferred from homology"/>
<comment type="pathway">
    <text evidence="2">Carbohydrate metabolism.</text>
</comment>
<dbReference type="InterPro" id="IPR043129">
    <property type="entry name" value="ATPase_NBD"/>
</dbReference>